<proteinExistence type="inferred from homology"/>
<keyword evidence="7 9" id="KW-0812">Transmembrane</keyword>
<keyword evidence="9" id="KW-0472">Membrane</keyword>
<sequence length="589" mass="65940">MKPPSLKALTASVARRSKKADIVTGAVGGLNTREQIAMLRPIRERKPMNRHKRHALESSTLMARSCWSVRHSVSRRVKGLPSHAASRFRSDLDINASFDDGEQECSDERAQYSLKSVRRVSPSLISRVLRCQFLPCCSFSYTRFVDTESEQSIFNVNDIISAYLSFSHRTSYFLLFIVFSLFYFGFILAFAAFYFGSVGQPFLPSGEFRTRTLQVFSSDASSTRLCTFDCTLLHYSPFTNFHNKQIRYGIIFPSTGANSDYPIPQTCITVGVVGSFEAFVGVLYAGFCTAVLFGKVIRSQSQAQVYFSDPLVVRFGKEELSPGDKKRQGNIPRGNIAAVESRDLETGETLASIEESVIVDAQGDDNVNIPCPSLEFRLVNRLHDIDDGEIVEARLDCVAILDSKLCQADTFDSIDPAPSHDSPQDGKEPPSSSDDLTQLMMEQHKALFHNPNSKKPRVLTKLSLDANEHPFFRRVWFGRHRLDENSPLLTQSARNKIKQNGGYWPSEWNHARGIRNNLHFRHLLVCLSGTSNANATSVYAQKVYDLVDVNVGYRFVPMNYHTPSGALKTDAYLLNAICEQRGGGGEPFL</sequence>
<feature type="region of interest" description="Disordered" evidence="8">
    <location>
        <begin position="412"/>
        <end position="435"/>
    </location>
</feature>
<dbReference type="GO" id="GO:0034702">
    <property type="term" value="C:monoatomic ion channel complex"/>
    <property type="evidence" value="ECO:0007669"/>
    <property type="project" value="UniProtKB-KW"/>
</dbReference>
<reference evidence="10 11" key="1">
    <citation type="journal article" date="2020" name="G3 (Bethesda)">
        <title>Improved Reference Genome for Cyclotella cryptica CCMP332, a Model for Cell Wall Morphogenesis, Salinity Adaptation, and Lipid Production in Diatoms (Bacillariophyta).</title>
        <authorList>
            <person name="Roberts W.R."/>
            <person name="Downey K.M."/>
            <person name="Ruck E.C."/>
            <person name="Traller J.C."/>
            <person name="Alverson A.J."/>
        </authorList>
    </citation>
    <scope>NUCLEOTIDE SEQUENCE [LARGE SCALE GENOMIC DNA]</scope>
    <source>
        <strain evidence="10 11">CCMP332</strain>
    </source>
</reference>
<protein>
    <recommendedName>
        <fullName evidence="12">Inward rectifier potassium channel C-terminal domain-containing protein</fullName>
    </recommendedName>
</protein>
<dbReference type="GO" id="GO:0006813">
    <property type="term" value="P:potassium ion transport"/>
    <property type="evidence" value="ECO:0007669"/>
    <property type="project" value="UniProtKB-KW"/>
</dbReference>
<dbReference type="SUPFAM" id="SSF81296">
    <property type="entry name" value="E set domains"/>
    <property type="match status" value="1"/>
</dbReference>
<evidence type="ECO:0000256" key="4">
    <source>
        <dbReference type="ARBA" id="ARBA00022958"/>
    </source>
</evidence>
<dbReference type="InterPro" id="IPR013518">
    <property type="entry name" value="K_chnl_inward-rec_Kir_cyto"/>
</dbReference>
<dbReference type="EMBL" id="JABMIG020000123">
    <property type="protein sequence ID" value="KAL3790751.1"/>
    <property type="molecule type" value="Genomic_DNA"/>
</dbReference>
<organism evidence="10 11">
    <name type="scientific">Cyclotella cryptica</name>
    <dbReference type="NCBI Taxonomy" id="29204"/>
    <lineage>
        <taxon>Eukaryota</taxon>
        <taxon>Sar</taxon>
        <taxon>Stramenopiles</taxon>
        <taxon>Ochrophyta</taxon>
        <taxon>Bacillariophyta</taxon>
        <taxon>Coscinodiscophyceae</taxon>
        <taxon>Thalassiosirophycidae</taxon>
        <taxon>Stephanodiscales</taxon>
        <taxon>Stephanodiscaceae</taxon>
        <taxon>Cyclotella</taxon>
    </lineage>
</organism>
<evidence type="ECO:0000256" key="1">
    <source>
        <dbReference type="ARBA" id="ARBA00022448"/>
    </source>
</evidence>
<dbReference type="PANTHER" id="PTHR11767:SF102">
    <property type="entry name" value="INWARDLY RECTIFYING POTASSIUM CHANNEL 1, ISOFORM F"/>
    <property type="match status" value="1"/>
</dbReference>
<evidence type="ECO:0000256" key="2">
    <source>
        <dbReference type="ARBA" id="ARBA00022538"/>
    </source>
</evidence>
<comment type="caution">
    <text evidence="10">The sequence shown here is derived from an EMBL/GenBank/DDBJ whole genome shotgun (WGS) entry which is preliminary data.</text>
</comment>
<keyword evidence="1 7" id="KW-0813">Transport</keyword>
<evidence type="ECO:0008006" key="12">
    <source>
        <dbReference type="Google" id="ProtNLM"/>
    </source>
</evidence>
<evidence type="ECO:0000256" key="7">
    <source>
        <dbReference type="RuleBase" id="RU003822"/>
    </source>
</evidence>
<keyword evidence="6 7" id="KW-0407">Ion channel</keyword>
<keyword evidence="9" id="KW-1133">Transmembrane helix</keyword>
<comment type="similarity">
    <text evidence="7">Belongs to the inward rectifier-type potassium channel (TC 1.A.2.1) family.</text>
</comment>
<gene>
    <name evidence="10" type="ORF">HJC23_010030</name>
</gene>
<feature type="transmembrane region" description="Helical" evidence="9">
    <location>
        <begin position="172"/>
        <end position="195"/>
    </location>
</feature>
<comment type="subcellular location">
    <subcellularLocation>
        <location evidence="7">Membrane</location>
        <topology evidence="7">Multi-pass membrane protein</topology>
    </subcellularLocation>
</comment>
<keyword evidence="4 7" id="KW-0630">Potassium</keyword>
<evidence type="ECO:0000256" key="8">
    <source>
        <dbReference type="SAM" id="MobiDB-lite"/>
    </source>
</evidence>
<dbReference type="Proteomes" id="UP001516023">
    <property type="component" value="Unassembled WGS sequence"/>
</dbReference>
<evidence type="ECO:0000256" key="3">
    <source>
        <dbReference type="ARBA" id="ARBA00022882"/>
    </source>
</evidence>
<evidence type="ECO:0000313" key="10">
    <source>
        <dbReference type="EMBL" id="KAL3790751.1"/>
    </source>
</evidence>
<dbReference type="PANTHER" id="PTHR11767">
    <property type="entry name" value="INWARD RECTIFIER POTASSIUM CHANNEL"/>
    <property type="match status" value="1"/>
</dbReference>
<dbReference type="GO" id="GO:0034220">
    <property type="term" value="P:monoatomic ion transmembrane transport"/>
    <property type="evidence" value="ECO:0007669"/>
    <property type="project" value="UniProtKB-KW"/>
</dbReference>
<keyword evidence="5 7" id="KW-0406">Ion transport</keyword>
<evidence type="ECO:0000313" key="11">
    <source>
        <dbReference type="Proteomes" id="UP001516023"/>
    </source>
</evidence>
<evidence type="ECO:0000256" key="5">
    <source>
        <dbReference type="ARBA" id="ARBA00023065"/>
    </source>
</evidence>
<name>A0ABD3PSQ2_9STRA</name>
<dbReference type="Gene3D" id="2.60.40.1400">
    <property type="entry name" value="G protein-activated inward rectifier potassium channel 1"/>
    <property type="match status" value="1"/>
</dbReference>
<keyword evidence="11" id="KW-1185">Reference proteome</keyword>
<evidence type="ECO:0000256" key="6">
    <source>
        <dbReference type="ARBA" id="ARBA00023303"/>
    </source>
</evidence>
<dbReference type="AlphaFoldDB" id="A0ABD3PSQ2"/>
<dbReference type="InterPro" id="IPR016449">
    <property type="entry name" value="K_chnl_inward-rec_Kir"/>
</dbReference>
<accession>A0ABD3PSQ2</accession>
<keyword evidence="2 7" id="KW-0633">Potassium transport</keyword>
<dbReference type="InterPro" id="IPR014756">
    <property type="entry name" value="Ig_E-set"/>
</dbReference>
<keyword evidence="3 7" id="KW-0851">Voltage-gated channel</keyword>
<evidence type="ECO:0000256" key="9">
    <source>
        <dbReference type="SAM" id="Phobius"/>
    </source>
</evidence>